<dbReference type="AlphaFoldDB" id="A0A381VIP5"/>
<evidence type="ECO:0000313" key="1">
    <source>
        <dbReference type="EMBL" id="SVA40064.1"/>
    </source>
</evidence>
<name>A0A381VIP5_9ZZZZ</name>
<proteinExistence type="predicted"/>
<sequence length="62" mass="6765">VKNLLSWFVLLLSIALLLSSCGPKASDNTSESTDNSSFTLGRTFLLLHLVLTASSARKLINW</sequence>
<protein>
    <submittedName>
        <fullName evidence="1">Uncharacterized protein</fullName>
    </submittedName>
</protein>
<accession>A0A381VIP5</accession>
<feature type="non-terminal residue" evidence="1">
    <location>
        <position position="1"/>
    </location>
</feature>
<gene>
    <name evidence="1" type="ORF">METZ01_LOCUS92918</name>
</gene>
<organism evidence="1">
    <name type="scientific">marine metagenome</name>
    <dbReference type="NCBI Taxonomy" id="408172"/>
    <lineage>
        <taxon>unclassified sequences</taxon>
        <taxon>metagenomes</taxon>
        <taxon>ecological metagenomes</taxon>
    </lineage>
</organism>
<dbReference type="EMBL" id="UINC01008913">
    <property type="protein sequence ID" value="SVA40064.1"/>
    <property type="molecule type" value="Genomic_DNA"/>
</dbReference>
<reference evidence="1" key="1">
    <citation type="submission" date="2018-05" db="EMBL/GenBank/DDBJ databases">
        <authorList>
            <person name="Lanie J.A."/>
            <person name="Ng W.-L."/>
            <person name="Kazmierczak K.M."/>
            <person name="Andrzejewski T.M."/>
            <person name="Davidsen T.M."/>
            <person name="Wayne K.J."/>
            <person name="Tettelin H."/>
            <person name="Glass J.I."/>
            <person name="Rusch D."/>
            <person name="Podicherti R."/>
            <person name="Tsui H.-C.T."/>
            <person name="Winkler M.E."/>
        </authorList>
    </citation>
    <scope>NUCLEOTIDE SEQUENCE</scope>
</reference>